<dbReference type="AlphaFoldDB" id="A0AAD7BDN3"/>
<organism evidence="1 2">
    <name type="scientific">Roridomyces roridus</name>
    <dbReference type="NCBI Taxonomy" id="1738132"/>
    <lineage>
        <taxon>Eukaryota</taxon>
        <taxon>Fungi</taxon>
        <taxon>Dikarya</taxon>
        <taxon>Basidiomycota</taxon>
        <taxon>Agaricomycotina</taxon>
        <taxon>Agaricomycetes</taxon>
        <taxon>Agaricomycetidae</taxon>
        <taxon>Agaricales</taxon>
        <taxon>Marasmiineae</taxon>
        <taxon>Mycenaceae</taxon>
        <taxon>Roridomyces</taxon>
    </lineage>
</organism>
<comment type="caution">
    <text evidence="1">The sequence shown here is derived from an EMBL/GenBank/DDBJ whole genome shotgun (WGS) entry which is preliminary data.</text>
</comment>
<name>A0AAD7BDN3_9AGAR</name>
<keyword evidence="2" id="KW-1185">Reference proteome</keyword>
<evidence type="ECO:0000313" key="2">
    <source>
        <dbReference type="Proteomes" id="UP001221142"/>
    </source>
</evidence>
<dbReference type="Proteomes" id="UP001221142">
    <property type="component" value="Unassembled WGS sequence"/>
</dbReference>
<dbReference type="EMBL" id="JARKIF010000020">
    <property type="protein sequence ID" value="KAJ7617886.1"/>
    <property type="molecule type" value="Genomic_DNA"/>
</dbReference>
<proteinExistence type="predicted"/>
<accession>A0AAD7BDN3</accession>
<reference evidence="1" key="1">
    <citation type="submission" date="2023-03" db="EMBL/GenBank/DDBJ databases">
        <title>Massive genome expansion in bonnet fungi (Mycena s.s.) driven by repeated elements and novel gene families across ecological guilds.</title>
        <authorList>
            <consortium name="Lawrence Berkeley National Laboratory"/>
            <person name="Harder C.B."/>
            <person name="Miyauchi S."/>
            <person name="Viragh M."/>
            <person name="Kuo A."/>
            <person name="Thoen E."/>
            <person name="Andreopoulos B."/>
            <person name="Lu D."/>
            <person name="Skrede I."/>
            <person name="Drula E."/>
            <person name="Henrissat B."/>
            <person name="Morin E."/>
            <person name="Kohler A."/>
            <person name="Barry K."/>
            <person name="LaButti K."/>
            <person name="Morin E."/>
            <person name="Salamov A."/>
            <person name="Lipzen A."/>
            <person name="Mereny Z."/>
            <person name="Hegedus B."/>
            <person name="Baldrian P."/>
            <person name="Stursova M."/>
            <person name="Weitz H."/>
            <person name="Taylor A."/>
            <person name="Grigoriev I.V."/>
            <person name="Nagy L.G."/>
            <person name="Martin F."/>
            <person name="Kauserud H."/>
        </authorList>
    </citation>
    <scope>NUCLEOTIDE SEQUENCE</scope>
    <source>
        <strain evidence="1">9284</strain>
    </source>
</reference>
<sequence>MAPPLCTTKSSPADLRCRGRAGYLSSLFLHSPSPLSLVSTTDGVAFLGLPVLEHRIRLLTNSVKVPVGVSLWCDLPLPGYCPFPLIGFIFEVSLLPVLRMLQACKTFTKELGDYVQAQDGSEPARA</sequence>
<protein>
    <submittedName>
        <fullName evidence="1">Uncharacterized protein</fullName>
    </submittedName>
</protein>
<evidence type="ECO:0000313" key="1">
    <source>
        <dbReference type="EMBL" id="KAJ7617886.1"/>
    </source>
</evidence>
<gene>
    <name evidence="1" type="ORF">FB45DRAFT_1007582</name>
</gene>